<keyword evidence="4" id="KW-0472">Membrane</keyword>
<feature type="transmembrane region" description="Helical" evidence="4">
    <location>
        <begin position="274"/>
        <end position="298"/>
    </location>
</feature>
<proteinExistence type="inferred from homology"/>
<sequence length="310" mass="33551">MRRGSMSHPPQFSELNIVLWGPTGAGKSASGNTILGGDRETFEEHHHFTSETKTCASAQTVVDRRAITVIDTAVKITDVQTQIEQIVQNTPLDVFLLVIKLGETFTKEKHQAVKSVQEKLGAKVLKHTIVLFTHADQLHESVEDHLGDCEALRSVVHQCSGGFHVFNNKDGDRAQVTELLEKMESLRRRNGDRRYTEHDYKRTRRDLWLKKCDVFVAIALAAATVLVLAGAVLREGAGAVDGGAALERADVRRSAGVGEAAMMMASAAPRPEPAGLLGAAGGAALLAVAACAGLYFLARKYLSRGNDKSD</sequence>
<dbReference type="GeneID" id="113097106"/>
<dbReference type="Pfam" id="PF04548">
    <property type="entry name" value="AIG1"/>
    <property type="match status" value="1"/>
</dbReference>
<evidence type="ECO:0000256" key="4">
    <source>
        <dbReference type="SAM" id="Phobius"/>
    </source>
</evidence>
<dbReference type="Gene3D" id="3.40.50.300">
    <property type="entry name" value="P-loop containing nucleotide triphosphate hydrolases"/>
    <property type="match status" value="1"/>
</dbReference>
<keyword evidence="2" id="KW-0547">Nucleotide-binding</keyword>
<dbReference type="RefSeq" id="XP_026118096.1">
    <property type="nucleotide sequence ID" value="XM_026262311.1"/>
</dbReference>
<accession>A0A6P6PA45</accession>
<evidence type="ECO:0000256" key="3">
    <source>
        <dbReference type="ARBA" id="ARBA00023134"/>
    </source>
</evidence>
<organism evidence="6 7">
    <name type="scientific">Carassius auratus</name>
    <name type="common">Goldfish</name>
    <dbReference type="NCBI Taxonomy" id="7957"/>
    <lineage>
        <taxon>Eukaryota</taxon>
        <taxon>Metazoa</taxon>
        <taxon>Chordata</taxon>
        <taxon>Craniata</taxon>
        <taxon>Vertebrata</taxon>
        <taxon>Euteleostomi</taxon>
        <taxon>Actinopterygii</taxon>
        <taxon>Neopterygii</taxon>
        <taxon>Teleostei</taxon>
        <taxon>Ostariophysi</taxon>
        <taxon>Cypriniformes</taxon>
        <taxon>Cyprinidae</taxon>
        <taxon>Cyprininae</taxon>
        <taxon>Carassius</taxon>
    </lineage>
</organism>
<dbReference type="InterPro" id="IPR006703">
    <property type="entry name" value="G_AIG1"/>
</dbReference>
<evidence type="ECO:0000259" key="5">
    <source>
        <dbReference type="PROSITE" id="PS51720"/>
    </source>
</evidence>
<name>A0A6P6PA45_CARAU</name>
<evidence type="ECO:0000256" key="1">
    <source>
        <dbReference type="ARBA" id="ARBA00008535"/>
    </source>
</evidence>
<dbReference type="Proteomes" id="UP000515129">
    <property type="component" value="Unplaced"/>
</dbReference>
<dbReference type="PANTHER" id="PTHR10903:SF188">
    <property type="entry name" value="GTPASE IMAP FAMILY MEMBER 2-LIKE-RELATED"/>
    <property type="match status" value="1"/>
</dbReference>
<dbReference type="SUPFAM" id="SSF52540">
    <property type="entry name" value="P-loop containing nucleoside triphosphate hydrolases"/>
    <property type="match status" value="1"/>
</dbReference>
<dbReference type="InterPro" id="IPR045058">
    <property type="entry name" value="GIMA/IAN/Toc"/>
</dbReference>
<dbReference type="AlphaFoldDB" id="A0A6P6PA45"/>
<keyword evidence="3" id="KW-0342">GTP-binding</keyword>
<dbReference type="KEGG" id="caua:113097106"/>
<feature type="domain" description="AIG1-type G" evidence="5">
    <location>
        <begin position="12"/>
        <end position="204"/>
    </location>
</feature>
<gene>
    <name evidence="7" type="primary">LOC113097106</name>
</gene>
<keyword evidence="6" id="KW-1185">Reference proteome</keyword>
<evidence type="ECO:0000313" key="6">
    <source>
        <dbReference type="Proteomes" id="UP000515129"/>
    </source>
</evidence>
<comment type="similarity">
    <text evidence="1">Belongs to the TRAFAC class TrmE-Era-EngA-EngB-Septin-like GTPase superfamily. AIG1/Toc34/Toc159-like paraseptin GTPase family. IAN subfamily.</text>
</comment>
<protein>
    <submittedName>
        <fullName evidence="7">GTPase IMAP family member 2-like</fullName>
    </submittedName>
</protein>
<evidence type="ECO:0000256" key="2">
    <source>
        <dbReference type="ARBA" id="ARBA00022741"/>
    </source>
</evidence>
<dbReference type="PANTHER" id="PTHR10903">
    <property type="entry name" value="GTPASE, IMAP FAMILY MEMBER-RELATED"/>
    <property type="match status" value="1"/>
</dbReference>
<keyword evidence="4" id="KW-0812">Transmembrane</keyword>
<dbReference type="InterPro" id="IPR027417">
    <property type="entry name" value="P-loop_NTPase"/>
</dbReference>
<keyword evidence="4" id="KW-1133">Transmembrane helix</keyword>
<dbReference type="OrthoDB" id="8954335at2759"/>
<dbReference type="GO" id="GO:0005525">
    <property type="term" value="F:GTP binding"/>
    <property type="evidence" value="ECO:0007669"/>
    <property type="project" value="UniProtKB-KW"/>
</dbReference>
<reference evidence="7" key="1">
    <citation type="submission" date="2025-08" db="UniProtKB">
        <authorList>
            <consortium name="RefSeq"/>
        </authorList>
    </citation>
    <scope>IDENTIFICATION</scope>
    <source>
        <strain evidence="7">Wakin</strain>
        <tissue evidence="7">Muscle</tissue>
    </source>
</reference>
<evidence type="ECO:0000313" key="7">
    <source>
        <dbReference type="RefSeq" id="XP_026118096.1"/>
    </source>
</evidence>
<feature type="transmembrane region" description="Helical" evidence="4">
    <location>
        <begin position="214"/>
        <end position="233"/>
    </location>
</feature>
<dbReference type="PROSITE" id="PS51720">
    <property type="entry name" value="G_AIG1"/>
    <property type="match status" value="1"/>
</dbReference>